<dbReference type="AlphaFoldDB" id="A0A0M9AL50"/>
<gene>
    <name evidence="1" type="ORF">AMR74_15765</name>
</gene>
<comment type="caution">
    <text evidence="1">The sequence shown here is derived from an EMBL/GenBank/DDBJ whole genome shotgun (WGS) entry which is preliminary data.</text>
</comment>
<accession>A0A0M9AL50</accession>
<evidence type="ECO:0000313" key="1">
    <source>
        <dbReference type="EMBL" id="KOX94277.1"/>
    </source>
</evidence>
<protein>
    <submittedName>
        <fullName evidence="1">Chemotaxis protein</fullName>
    </submittedName>
</protein>
<dbReference type="Proteomes" id="UP000037747">
    <property type="component" value="Unassembled WGS sequence"/>
</dbReference>
<sequence>MHTEPRDLQTSDSYTTANEIIEVEGTVVGFGTVYVHKQVLSWDYNGDDYKSPSQDLEYSLPGPFATFQGKTEDNIDENASSFTASLSAEYAFELFGVQRGGEATLVTVGQDNGGFEVEESNAPTS</sequence>
<proteinExistence type="predicted"/>
<name>A0A0M9AL50_9EURY</name>
<reference evidence="1 2" key="1">
    <citation type="submission" date="2015-08" db="EMBL/GenBank/DDBJ databases">
        <title>Genomes of Isolates from Cabo Rojo, PR.</title>
        <authorList>
            <person name="Sanchez-Nieves R.L."/>
            <person name="Montalvo-Rodriguez R."/>
        </authorList>
    </citation>
    <scope>NUCLEOTIDE SEQUENCE [LARGE SCALE GENOMIC DNA]</scope>
    <source>
        <strain evidence="1 2">5</strain>
    </source>
</reference>
<evidence type="ECO:0000313" key="2">
    <source>
        <dbReference type="Proteomes" id="UP000037747"/>
    </source>
</evidence>
<dbReference type="EMBL" id="LIST01000009">
    <property type="protein sequence ID" value="KOX94277.1"/>
    <property type="molecule type" value="Genomic_DNA"/>
</dbReference>
<dbReference type="OrthoDB" id="201346at2157"/>
<organism evidence="1 2">
    <name type="scientific">Halorubrum tropicale</name>
    <dbReference type="NCBI Taxonomy" id="1765655"/>
    <lineage>
        <taxon>Archaea</taxon>
        <taxon>Methanobacteriati</taxon>
        <taxon>Methanobacteriota</taxon>
        <taxon>Stenosarchaea group</taxon>
        <taxon>Halobacteria</taxon>
        <taxon>Halobacteriales</taxon>
        <taxon>Haloferacaceae</taxon>
        <taxon>Halorubrum</taxon>
    </lineage>
</organism>
<dbReference type="PATRIC" id="fig|1705389.3.peg.4028"/>
<keyword evidence="2" id="KW-1185">Reference proteome</keyword>